<dbReference type="InterPro" id="IPR036388">
    <property type="entry name" value="WH-like_DNA-bd_sf"/>
</dbReference>
<evidence type="ECO:0000256" key="3">
    <source>
        <dbReference type="ARBA" id="ARBA00023163"/>
    </source>
</evidence>
<dbReference type="Proteomes" id="UP000589626">
    <property type="component" value="Unassembled WGS sequence"/>
</dbReference>
<evidence type="ECO:0000259" key="4">
    <source>
        <dbReference type="PROSITE" id="PS51077"/>
    </source>
</evidence>
<dbReference type="InterPro" id="IPR029016">
    <property type="entry name" value="GAF-like_dom_sf"/>
</dbReference>
<gene>
    <name evidence="6" type="ORF">FHU40_003064</name>
</gene>
<dbReference type="Pfam" id="PF01614">
    <property type="entry name" value="IclR_C"/>
    <property type="match status" value="1"/>
</dbReference>
<dbReference type="SUPFAM" id="SSF55781">
    <property type="entry name" value="GAF domain-like"/>
    <property type="match status" value="1"/>
</dbReference>
<dbReference type="GO" id="GO:0003677">
    <property type="term" value="F:DNA binding"/>
    <property type="evidence" value="ECO:0007669"/>
    <property type="project" value="UniProtKB-KW"/>
</dbReference>
<evidence type="ECO:0000313" key="7">
    <source>
        <dbReference type="Proteomes" id="UP000589626"/>
    </source>
</evidence>
<dbReference type="InterPro" id="IPR014757">
    <property type="entry name" value="Tscrpt_reg_IclR_C"/>
</dbReference>
<dbReference type="SUPFAM" id="SSF46785">
    <property type="entry name" value="Winged helix' DNA-binding domain"/>
    <property type="match status" value="1"/>
</dbReference>
<dbReference type="AlphaFoldDB" id="A0A7W4Z2V2"/>
<keyword evidence="1" id="KW-0805">Transcription regulation</keyword>
<organism evidence="6 7">
    <name type="scientific">Nocardioides soli</name>
    <dbReference type="NCBI Taxonomy" id="1036020"/>
    <lineage>
        <taxon>Bacteria</taxon>
        <taxon>Bacillati</taxon>
        <taxon>Actinomycetota</taxon>
        <taxon>Actinomycetes</taxon>
        <taxon>Propionibacteriales</taxon>
        <taxon>Nocardioidaceae</taxon>
        <taxon>Nocardioides</taxon>
    </lineage>
</organism>
<comment type="caution">
    <text evidence="6">The sequence shown here is derived from an EMBL/GenBank/DDBJ whole genome shotgun (WGS) entry which is preliminary data.</text>
</comment>
<dbReference type="PROSITE" id="PS51077">
    <property type="entry name" value="HTH_ICLR"/>
    <property type="match status" value="1"/>
</dbReference>
<sequence length="258" mass="27534">MDSERAAGTTSADRVADVVVLFATTGRPMRVTEVARALGLSKAVVHRILQSLTSRSLLRQVPGRAVYVLGPVLTSLAAGSWSPGELRAVSAPTLRELRDQTGETTTLSVLVGRERVYVDQHESPHEVKMVVDLGQRLPLHSGASSKAILAFLPDQYAEDALRQLREVRPDLDADGYRAELAEIRGRGYAVSRNERDTGAASVAAPVFGPDHDVLGSISSSGPMFRYEDDDQGAHARLVVTAAQAITAALGARSPRSGS</sequence>
<name>A0A7W4Z2V2_9ACTN</name>
<reference evidence="6 7" key="1">
    <citation type="submission" date="2020-08" db="EMBL/GenBank/DDBJ databases">
        <title>Sequencing the genomes of 1000 actinobacteria strains.</title>
        <authorList>
            <person name="Klenk H.-P."/>
        </authorList>
    </citation>
    <scope>NUCLEOTIDE SEQUENCE [LARGE SCALE GENOMIC DNA]</scope>
    <source>
        <strain evidence="6 7">DSM 105498</strain>
    </source>
</reference>
<dbReference type="InterPro" id="IPR005471">
    <property type="entry name" value="Tscrpt_reg_IclR_N"/>
</dbReference>
<evidence type="ECO:0000313" key="6">
    <source>
        <dbReference type="EMBL" id="MBB3043246.1"/>
    </source>
</evidence>
<evidence type="ECO:0000256" key="2">
    <source>
        <dbReference type="ARBA" id="ARBA00023125"/>
    </source>
</evidence>
<accession>A0A7W4Z2V2</accession>
<dbReference type="GO" id="GO:0003700">
    <property type="term" value="F:DNA-binding transcription factor activity"/>
    <property type="evidence" value="ECO:0007669"/>
    <property type="project" value="TreeGrafter"/>
</dbReference>
<dbReference type="InterPro" id="IPR050707">
    <property type="entry name" value="HTH_MetabolicPath_Reg"/>
</dbReference>
<dbReference type="SMART" id="SM00346">
    <property type="entry name" value="HTH_ICLR"/>
    <property type="match status" value="1"/>
</dbReference>
<feature type="domain" description="IclR-ED" evidence="5">
    <location>
        <begin position="72"/>
        <end position="251"/>
    </location>
</feature>
<dbReference type="Pfam" id="PF09339">
    <property type="entry name" value="HTH_IclR"/>
    <property type="match status" value="1"/>
</dbReference>
<dbReference type="PANTHER" id="PTHR30136:SF24">
    <property type="entry name" value="HTH-TYPE TRANSCRIPTIONAL REPRESSOR ALLR"/>
    <property type="match status" value="1"/>
</dbReference>
<dbReference type="RefSeq" id="WP_183593124.1">
    <property type="nucleotide sequence ID" value="NZ_JACHWR010000002.1"/>
</dbReference>
<evidence type="ECO:0000256" key="1">
    <source>
        <dbReference type="ARBA" id="ARBA00023015"/>
    </source>
</evidence>
<keyword evidence="7" id="KW-1185">Reference proteome</keyword>
<dbReference type="PROSITE" id="PS51078">
    <property type="entry name" value="ICLR_ED"/>
    <property type="match status" value="1"/>
</dbReference>
<dbReference type="Gene3D" id="3.30.450.40">
    <property type="match status" value="1"/>
</dbReference>
<dbReference type="EMBL" id="JACHWR010000002">
    <property type="protein sequence ID" value="MBB3043246.1"/>
    <property type="molecule type" value="Genomic_DNA"/>
</dbReference>
<proteinExistence type="predicted"/>
<feature type="domain" description="HTH iclR-type" evidence="4">
    <location>
        <begin position="9"/>
        <end position="71"/>
    </location>
</feature>
<dbReference type="PANTHER" id="PTHR30136">
    <property type="entry name" value="HELIX-TURN-HELIX TRANSCRIPTIONAL REGULATOR, ICLR FAMILY"/>
    <property type="match status" value="1"/>
</dbReference>
<dbReference type="GO" id="GO:0045892">
    <property type="term" value="P:negative regulation of DNA-templated transcription"/>
    <property type="evidence" value="ECO:0007669"/>
    <property type="project" value="TreeGrafter"/>
</dbReference>
<dbReference type="InterPro" id="IPR036390">
    <property type="entry name" value="WH_DNA-bd_sf"/>
</dbReference>
<dbReference type="Gene3D" id="1.10.10.10">
    <property type="entry name" value="Winged helix-like DNA-binding domain superfamily/Winged helix DNA-binding domain"/>
    <property type="match status" value="1"/>
</dbReference>
<evidence type="ECO:0000259" key="5">
    <source>
        <dbReference type="PROSITE" id="PS51078"/>
    </source>
</evidence>
<keyword evidence="3" id="KW-0804">Transcription</keyword>
<keyword evidence="2 6" id="KW-0238">DNA-binding</keyword>
<protein>
    <submittedName>
        <fullName evidence="6">DNA-binding IclR family transcriptional regulator</fullName>
    </submittedName>
</protein>